<evidence type="ECO:0000313" key="2">
    <source>
        <dbReference type="EMBL" id="MBB4100407.1"/>
    </source>
</evidence>
<feature type="transmembrane region" description="Helical" evidence="1">
    <location>
        <begin position="108"/>
        <end position="126"/>
    </location>
</feature>
<evidence type="ECO:0000313" key="3">
    <source>
        <dbReference type="Proteomes" id="UP000557392"/>
    </source>
</evidence>
<accession>A0A7W6JVN0</accession>
<dbReference type="PIRSF" id="PIRSF016789">
    <property type="entry name" value="DUF454"/>
    <property type="match status" value="1"/>
</dbReference>
<dbReference type="EMBL" id="JACIEH010000003">
    <property type="protein sequence ID" value="MBB4100407.1"/>
    <property type="molecule type" value="Genomic_DNA"/>
</dbReference>
<keyword evidence="1" id="KW-0812">Transmembrane</keyword>
<keyword evidence="3" id="KW-1185">Reference proteome</keyword>
<evidence type="ECO:0008006" key="4">
    <source>
        <dbReference type="Google" id="ProtNLM"/>
    </source>
</evidence>
<dbReference type="PANTHER" id="PTHR35813:SF1">
    <property type="entry name" value="INNER MEMBRANE PROTEIN YBAN"/>
    <property type="match status" value="1"/>
</dbReference>
<reference evidence="2 3" key="1">
    <citation type="submission" date="2020-08" db="EMBL/GenBank/DDBJ databases">
        <title>Genomic Encyclopedia of Type Strains, Phase IV (KMG-IV): sequencing the most valuable type-strain genomes for metagenomic binning, comparative biology and taxonomic classification.</title>
        <authorList>
            <person name="Goeker M."/>
        </authorList>
    </citation>
    <scope>NUCLEOTIDE SEQUENCE [LARGE SCALE GENOMIC DNA]</scope>
    <source>
        <strain evidence="2 3">DSM 101806</strain>
    </source>
</reference>
<organism evidence="2 3">
    <name type="scientific">Sphingomonas kyeonggiensis</name>
    <dbReference type="NCBI Taxonomy" id="1268553"/>
    <lineage>
        <taxon>Bacteria</taxon>
        <taxon>Pseudomonadati</taxon>
        <taxon>Pseudomonadota</taxon>
        <taxon>Alphaproteobacteria</taxon>
        <taxon>Sphingomonadales</taxon>
        <taxon>Sphingomonadaceae</taxon>
        <taxon>Sphingomonas</taxon>
    </lineage>
</organism>
<comment type="caution">
    <text evidence="2">The sequence shown here is derived from an EMBL/GenBank/DDBJ whole genome shotgun (WGS) entry which is preliminary data.</text>
</comment>
<evidence type="ECO:0000256" key="1">
    <source>
        <dbReference type="SAM" id="Phobius"/>
    </source>
</evidence>
<dbReference type="Proteomes" id="UP000557392">
    <property type="component" value="Unassembled WGS sequence"/>
</dbReference>
<feature type="transmembrane region" description="Helical" evidence="1">
    <location>
        <begin position="84"/>
        <end position="102"/>
    </location>
</feature>
<dbReference type="AlphaFoldDB" id="A0A7W6JVN0"/>
<name>A0A7W6JVN0_9SPHN</name>
<keyword evidence="1" id="KW-1133">Transmembrane helix</keyword>
<dbReference type="RefSeq" id="WP_183999703.1">
    <property type="nucleotide sequence ID" value="NZ_JACIEH010000003.1"/>
</dbReference>
<dbReference type="PANTHER" id="PTHR35813">
    <property type="entry name" value="INNER MEMBRANE PROTEIN YBAN"/>
    <property type="match status" value="1"/>
</dbReference>
<keyword evidence="1" id="KW-0472">Membrane</keyword>
<protein>
    <recommendedName>
        <fullName evidence="4">DUF454 domain-containing protein</fullName>
    </recommendedName>
</protein>
<proteinExistence type="predicted"/>
<feature type="transmembrane region" description="Helical" evidence="1">
    <location>
        <begin position="16"/>
        <end position="37"/>
    </location>
</feature>
<dbReference type="InterPro" id="IPR007401">
    <property type="entry name" value="DUF454"/>
</dbReference>
<dbReference type="GO" id="GO:0005886">
    <property type="term" value="C:plasma membrane"/>
    <property type="evidence" value="ECO:0007669"/>
    <property type="project" value="TreeGrafter"/>
</dbReference>
<sequence length="147" mass="16029">MPNSRDPAAAGQARRVFWLGLGLLLVAIGFVGLFVPLLPTTDFLILALPCFARSSPRLEAWLLDHPRFGPALQAWRSARAIPRHAKLAACIGMAAGFLLFCWLVHPKAWVAAMIAGLLTACAGWIVRRPSFQAENSGNRTGRVRGMR</sequence>
<gene>
    <name evidence="2" type="ORF">GGR46_003979</name>
</gene>
<dbReference type="Pfam" id="PF04304">
    <property type="entry name" value="DUF454"/>
    <property type="match status" value="1"/>
</dbReference>